<proteinExistence type="predicted"/>
<evidence type="ECO:0000313" key="2">
    <source>
        <dbReference type="Proteomes" id="UP000321026"/>
    </source>
</evidence>
<dbReference type="EMBL" id="SSDS01000007">
    <property type="protein sequence ID" value="TXG78754.1"/>
    <property type="molecule type" value="Genomic_DNA"/>
</dbReference>
<protein>
    <submittedName>
        <fullName evidence="1">Uncharacterized protein</fullName>
    </submittedName>
</protein>
<comment type="caution">
    <text evidence="1">The sequence shown here is derived from an EMBL/GenBank/DDBJ whole genome shotgun (WGS) entry which is preliminary data.</text>
</comment>
<organism evidence="1 2">
    <name type="scientific">Candidatus Dojkabacteria bacterium</name>
    <dbReference type="NCBI Taxonomy" id="2099670"/>
    <lineage>
        <taxon>Bacteria</taxon>
        <taxon>Candidatus Dojkabacteria</taxon>
    </lineage>
</organism>
<sequence length="234" mass="27029">MNNATIQLKIRQRLNKLASNDYDNIECWQIVEAFNKGQVAWCRRQLHGLNVKQTGDEQSKRRIDDLQVILTEVPVTLQNRGLYYESGVLPPNYFEWKRISGGASNDCCNDPRNMVIYLAEEANVDELLRDKMKQPSFSWAETFCTLKDNRIRIYTNGEFDIPQAQLSYYRQPRRIEISGCVDPYTRVQSTVDVECEFKDDIVELFIDEAAKILAGDIESFNQVQTASQQVEGNN</sequence>
<dbReference type="Proteomes" id="UP000321026">
    <property type="component" value="Unassembled WGS sequence"/>
</dbReference>
<gene>
    <name evidence="1" type="ORF">E6Q11_00450</name>
</gene>
<reference evidence="1 2" key="1">
    <citation type="submission" date="2018-09" db="EMBL/GenBank/DDBJ databases">
        <title>Metagenome Assembled Genomes from an Advanced Water Purification Facility.</title>
        <authorList>
            <person name="Stamps B.W."/>
            <person name="Spear J.R."/>
        </authorList>
    </citation>
    <scope>NUCLEOTIDE SEQUENCE [LARGE SCALE GENOMIC DNA]</scope>
    <source>
        <strain evidence="1">Bin_63_2</strain>
    </source>
</reference>
<dbReference type="AlphaFoldDB" id="A0A5C7JCF8"/>
<accession>A0A5C7JCF8</accession>
<name>A0A5C7JCF8_9BACT</name>
<evidence type="ECO:0000313" key="1">
    <source>
        <dbReference type="EMBL" id="TXG78754.1"/>
    </source>
</evidence>